<dbReference type="GO" id="GO:0005667">
    <property type="term" value="C:transcription regulator complex"/>
    <property type="evidence" value="ECO:0007669"/>
    <property type="project" value="TreeGrafter"/>
</dbReference>
<protein>
    <submittedName>
        <fullName evidence="6">7213_t:CDS:1</fullName>
    </submittedName>
</protein>
<dbReference type="Pfam" id="PF11573">
    <property type="entry name" value="Med23"/>
    <property type="match status" value="1"/>
</dbReference>
<reference evidence="6" key="1">
    <citation type="submission" date="2021-06" db="EMBL/GenBank/DDBJ databases">
        <authorList>
            <person name="Kallberg Y."/>
            <person name="Tangrot J."/>
            <person name="Rosling A."/>
        </authorList>
    </citation>
    <scope>NUCLEOTIDE SEQUENCE</scope>
    <source>
        <strain evidence="6">IA702</strain>
    </source>
</reference>
<evidence type="ECO:0000256" key="3">
    <source>
        <dbReference type="ARBA" id="ARBA00023015"/>
    </source>
</evidence>
<gene>
    <name evidence="6" type="ORF">POCULU_LOCUS5271</name>
</gene>
<evidence type="ECO:0000313" key="7">
    <source>
        <dbReference type="Proteomes" id="UP000789572"/>
    </source>
</evidence>
<keyword evidence="5" id="KW-0539">Nucleus</keyword>
<evidence type="ECO:0000256" key="5">
    <source>
        <dbReference type="ARBA" id="ARBA00023242"/>
    </source>
</evidence>
<sequence length="1462" mass="168566">MDTANGFEDLLASTVRARELKEQEEQQEAKSLDGHYLGSQTKSLLNYKRIRIYERVSSRNANKRRKVKGLSSKSSEDTVVDFELELEHSEIMNKLVTEFAKVAPTLEKMVKARQHFTSGNLISDYQLSSSPSLVHTLQPQITIPEIFEYLTHWLKNDMQHLWVGITSFVLIMLRQYPTAIVETSPTTAMTFIKKLMEQINVLPVKLSKGQMRCVEKGQEVIEAFLTGKGCGGVGCVSYYHIIQEFPAIFGAPVNGHFENVHWTMEPFVHELCKRRRRLSFIMMPPDASWPLVSQYSRDHEYNDLAGIDSNRVFAPDYDQFVQEGCAASFTSRFRDLFFQRAWIEEVRIMAKKVKGTQYGLEPVRAAIFEKVKDIIIYIQENSKFNERRQDAFGEPRNQRTVTEQVLIPNNLDHWELMIEVADQLYSLVGTEHYVKYEEALTEFCQMVRSGDDDSCPQLLKDNGFIWLLLQLSHIERVMKETISVDLSKDEKLFRMLSSLYNEKQITSKDAFYLRDLSLQCFMAYHQNSLNTTNLKYRHPELFLALPYSKVCADLSKYVFTKYKGNTINVDLFRNIQFEEIIKLAIVSEANESLVADTLLANLISPKLELGTLAFPSAKYLKGGSATYKLLDYIGVHAKNRLSFLIGKMSFDEKGPTSFSDSPQKEHNSVSPYVLDALFKMLYSAPWSLSQIIIIIFERLKKYDKALKVKAEDGPALPEQSLRWTHTILELFNYRLLRFFKQFTKTPDLLNFVKYSLSHLNHRQTFRGVEMFAIHSMMLQVDVKFIRSIGEAIREKSILFTESEMLARILIMTIARIVKFRGTSDLQADLLSKVLTNIYPSSLEWSPAVFNLFPEPVKQILESQQAGNAFPPDNSAVLAAIHAAIQEETLLNLVKDEILNEKQEAALKERYSDPESQKIFLCAIWTVLMHYKKQNPLRSTLLQFAPSRMATYTAGLIDHIVSVSTPQWKVLECALLAELIWKYQILAFEHVIYALICHQREETKREIATGFLNCLLFEPEGFSQRVARFMELGFCPRYWVEDDFHGKLMQYLEDYPEFYEYEAFAMDGYANTNTPLNPPPDIQMPIYYSNVIFRTLPIFDILIGNMIAFGNTELLRFLDEYGKLYRYHQTPLTFVRDLFCYYYPTSTIRDPNVCRRLVKLLDFDDYNIAPELLEYVNNESVGAEIFDENYFDKVFRKLADNMLPQKCAPKTKSHFPERHFREISNPMVLALYIACVEVLATPVEPVDVVRMALNIILVRGTKNVAVPPIIIHAVALLLSFLPQDEFVIPMLTEIVNVVKTDAHLREPSAVCTLPSNTQSDKSASFFAMDPPNPFLEPPSPQAVKTIMFPYIFKDYTSNYHNFGTNAPNTLLTLAHSIIHYSNNDIVERFFGSMLIFRDEIKTDVQVLYLCALMGPVLHRLEKNVVIMKEYIIHLMQLLHDVTSTMRLEENVSTLALEQIYDFL</sequence>
<accession>A0A9N9B7A6</accession>
<name>A0A9N9B7A6_9GLOM</name>
<dbReference type="OrthoDB" id="9982951at2759"/>
<evidence type="ECO:0000256" key="1">
    <source>
        <dbReference type="ARBA" id="ARBA00004123"/>
    </source>
</evidence>
<evidence type="ECO:0000256" key="2">
    <source>
        <dbReference type="ARBA" id="ARBA00010222"/>
    </source>
</evidence>
<keyword evidence="7" id="KW-1185">Reference proteome</keyword>
<evidence type="ECO:0000313" key="6">
    <source>
        <dbReference type="EMBL" id="CAG8556083.1"/>
    </source>
</evidence>
<dbReference type="GO" id="GO:0010628">
    <property type="term" value="P:positive regulation of gene expression"/>
    <property type="evidence" value="ECO:0007669"/>
    <property type="project" value="TreeGrafter"/>
</dbReference>
<keyword evidence="4" id="KW-0804">Transcription</keyword>
<comment type="similarity">
    <text evidence="2">Belongs to the Mediator complex subunit 23 family.</text>
</comment>
<dbReference type="GO" id="GO:0006357">
    <property type="term" value="P:regulation of transcription by RNA polymerase II"/>
    <property type="evidence" value="ECO:0007669"/>
    <property type="project" value="TreeGrafter"/>
</dbReference>
<dbReference type="EMBL" id="CAJVPJ010000782">
    <property type="protein sequence ID" value="CAG8556083.1"/>
    <property type="molecule type" value="Genomic_DNA"/>
</dbReference>
<dbReference type="PANTHER" id="PTHR12691:SF10">
    <property type="entry name" value="MEDIATOR OF RNA POLYMERASE II TRANSCRIPTION SUBUNIT 23"/>
    <property type="match status" value="1"/>
</dbReference>
<organism evidence="6 7">
    <name type="scientific">Paraglomus occultum</name>
    <dbReference type="NCBI Taxonomy" id="144539"/>
    <lineage>
        <taxon>Eukaryota</taxon>
        <taxon>Fungi</taxon>
        <taxon>Fungi incertae sedis</taxon>
        <taxon>Mucoromycota</taxon>
        <taxon>Glomeromycotina</taxon>
        <taxon>Glomeromycetes</taxon>
        <taxon>Paraglomerales</taxon>
        <taxon>Paraglomeraceae</taxon>
        <taxon>Paraglomus</taxon>
    </lineage>
</organism>
<evidence type="ECO:0000256" key="4">
    <source>
        <dbReference type="ARBA" id="ARBA00023163"/>
    </source>
</evidence>
<keyword evidence="3" id="KW-0805">Transcription regulation</keyword>
<dbReference type="Proteomes" id="UP000789572">
    <property type="component" value="Unassembled WGS sequence"/>
</dbReference>
<comment type="subcellular location">
    <subcellularLocation>
        <location evidence="1">Nucleus</location>
    </subcellularLocation>
</comment>
<dbReference type="PANTHER" id="PTHR12691">
    <property type="entry name" value="MEDIATOR OF RNA POLYMERASE II TRANSCRIPTION SUBUNIT 23"/>
    <property type="match status" value="1"/>
</dbReference>
<comment type="caution">
    <text evidence="6">The sequence shown here is derived from an EMBL/GenBank/DDBJ whole genome shotgun (WGS) entry which is preliminary data.</text>
</comment>
<dbReference type="InterPro" id="IPR021629">
    <property type="entry name" value="Mediator_Med23"/>
</dbReference>
<dbReference type="GO" id="GO:0016592">
    <property type="term" value="C:mediator complex"/>
    <property type="evidence" value="ECO:0007669"/>
    <property type="project" value="TreeGrafter"/>
</dbReference>
<proteinExistence type="inferred from homology"/>